<gene>
    <name evidence="7" type="ORF">CQ13_20955</name>
</gene>
<comment type="function">
    <text evidence="1">NodD regulates the expression of the nodABCFE genes which encode other nodulation proteins. NodD is also a negative regulator of its own expression. Binds flavonoids as inducers.</text>
</comment>
<dbReference type="AlphaFoldDB" id="A0A0R3N8J7"/>
<dbReference type="RefSeq" id="WP_057842958.1">
    <property type="nucleotide sequence ID" value="NZ_LLYA01000090.1"/>
</dbReference>
<dbReference type="PANTHER" id="PTHR30419:SF8">
    <property type="entry name" value="NITROGEN ASSIMILATION TRANSCRIPTIONAL ACTIVATOR-RELATED"/>
    <property type="match status" value="1"/>
</dbReference>
<evidence type="ECO:0000313" key="8">
    <source>
        <dbReference type="Proteomes" id="UP000052023"/>
    </source>
</evidence>
<accession>A0A0R3N8J7</accession>
<protein>
    <submittedName>
        <fullName evidence="7">LysR family transcriptional regulator</fullName>
    </submittedName>
</protein>
<sequence length="314" mass="34485">MAMEVTLRQLRAYVAVLEAASFSEAAKAMHLSQAALSGLIKELESRVGVRLLDRTTRKVSASAVGETFAPMARRVLSNLDEALENLTNLKELRRGLVRVAAPETLSCTLLPELIAEYNNSHPGVDVRFDDVPIQEVLAGLQNGSTDIGFGPAGVIPDQSVEVHEICADPLWVALRSDDPLTTGKSVSWKDLRDRPLLNYMPNIAINVLSNVPPRHQPRELVPVHRVNTALSMLQVRRGAVICPSMAGPLVRGFGLTFLPLLQPAVKWKIAMFVRHSASLSPAVESFRDFTLDFSPNWTAVGIERRRADGRQKTT</sequence>
<dbReference type="OrthoDB" id="8437302at2"/>
<dbReference type="SUPFAM" id="SSF46785">
    <property type="entry name" value="Winged helix' DNA-binding domain"/>
    <property type="match status" value="1"/>
</dbReference>
<feature type="domain" description="HTH lysR-type" evidence="6">
    <location>
        <begin position="5"/>
        <end position="62"/>
    </location>
</feature>
<proteinExistence type="inferred from homology"/>
<dbReference type="GO" id="GO:0003677">
    <property type="term" value="F:DNA binding"/>
    <property type="evidence" value="ECO:0007669"/>
    <property type="project" value="UniProtKB-KW"/>
</dbReference>
<dbReference type="PANTHER" id="PTHR30419">
    <property type="entry name" value="HTH-TYPE TRANSCRIPTIONAL REGULATOR YBHD"/>
    <property type="match status" value="1"/>
</dbReference>
<evidence type="ECO:0000256" key="3">
    <source>
        <dbReference type="ARBA" id="ARBA00023015"/>
    </source>
</evidence>
<comment type="caution">
    <text evidence="7">The sequence shown here is derived from an EMBL/GenBank/DDBJ whole genome shotgun (WGS) entry which is preliminary data.</text>
</comment>
<reference evidence="7 8" key="1">
    <citation type="submission" date="2014-03" db="EMBL/GenBank/DDBJ databases">
        <title>Bradyrhizobium valentinum sp. nov., isolated from effective nodules of Lupinus mariae-josephae, a lupine endemic of basic-lime soils in Eastern Spain.</title>
        <authorList>
            <person name="Duran D."/>
            <person name="Rey L."/>
            <person name="Navarro A."/>
            <person name="Busquets A."/>
            <person name="Imperial J."/>
            <person name="Ruiz-Argueso T."/>
        </authorList>
    </citation>
    <scope>NUCLEOTIDE SEQUENCE [LARGE SCALE GENOMIC DNA]</scope>
    <source>
        <strain evidence="7 8">Ro19</strain>
    </source>
</reference>
<dbReference type="PRINTS" id="PR00039">
    <property type="entry name" value="HTHLYSR"/>
</dbReference>
<dbReference type="Gene3D" id="1.10.10.10">
    <property type="entry name" value="Winged helix-like DNA-binding domain superfamily/Winged helix DNA-binding domain"/>
    <property type="match status" value="1"/>
</dbReference>
<dbReference type="EMBL" id="LLYA01000090">
    <property type="protein sequence ID" value="KRR28462.1"/>
    <property type="molecule type" value="Genomic_DNA"/>
</dbReference>
<dbReference type="InterPro" id="IPR036390">
    <property type="entry name" value="WH_DNA-bd_sf"/>
</dbReference>
<evidence type="ECO:0000259" key="6">
    <source>
        <dbReference type="PROSITE" id="PS50931"/>
    </source>
</evidence>
<evidence type="ECO:0000313" key="7">
    <source>
        <dbReference type="EMBL" id="KRR28462.1"/>
    </source>
</evidence>
<dbReference type="InterPro" id="IPR036388">
    <property type="entry name" value="WH-like_DNA-bd_sf"/>
</dbReference>
<organism evidence="7 8">
    <name type="scientific">Bradyrhizobium retamae</name>
    <dbReference type="NCBI Taxonomy" id="1300035"/>
    <lineage>
        <taxon>Bacteria</taxon>
        <taxon>Pseudomonadati</taxon>
        <taxon>Pseudomonadota</taxon>
        <taxon>Alphaproteobacteria</taxon>
        <taxon>Hyphomicrobiales</taxon>
        <taxon>Nitrobacteraceae</taxon>
        <taxon>Bradyrhizobium</taxon>
    </lineage>
</organism>
<dbReference type="SUPFAM" id="SSF53850">
    <property type="entry name" value="Periplasmic binding protein-like II"/>
    <property type="match status" value="1"/>
</dbReference>
<comment type="similarity">
    <text evidence="2">Belongs to the LysR transcriptional regulatory family.</text>
</comment>
<dbReference type="PROSITE" id="PS50931">
    <property type="entry name" value="HTH_LYSR"/>
    <property type="match status" value="1"/>
</dbReference>
<dbReference type="Pfam" id="PF03466">
    <property type="entry name" value="LysR_substrate"/>
    <property type="match status" value="1"/>
</dbReference>
<dbReference type="GO" id="GO:0003700">
    <property type="term" value="F:DNA-binding transcription factor activity"/>
    <property type="evidence" value="ECO:0007669"/>
    <property type="project" value="InterPro"/>
</dbReference>
<keyword evidence="4" id="KW-0238">DNA-binding</keyword>
<evidence type="ECO:0000256" key="4">
    <source>
        <dbReference type="ARBA" id="ARBA00023125"/>
    </source>
</evidence>
<evidence type="ECO:0000256" key="5">
    <source>
        <dbReference type="ARBA" id="ARBA00023163"/>
    </source>
</evidence>
<dbReference type="InterPro" id="IPR005119">
    <property type="entry name" value="LysR_subst-bd"/>
</dbReference>
<evidence type="ECO:0000256" key="1">
    <source>
        <dbReference type="ARBA" id="ARBA00003502"/>
    </source>
</evidence>
<dbReference type="GO" id="GO:0005829">
    <property type="term" value="C:cytosol"/>
    <property type="evidence" value="ECO:0007669"/>
    <property type="project" value="TreeGrafter"/>
</dbReference>
<dbReference type="InterPro" id="IPR000847">
    <property type="entry name" value="LysR_HTH_N"/>
</dbReference>
<dbReference type="InterPro" id="IPR050950">
    <property type="entry name" value="HTH-type_LysR_regulators"/>
</dbReference>
<dbReference type="Proteomes" id="UP000052023">
    <property type="component" value="Unassembled WGS sequence"/>
</dbReference>
<dbReference type="FunFam" id="1.10.10.10:FF:000001">
    <property type="entry name" value="LysR family transcriptional regulator"/>
    <property type="match status" value="1"/>
</dbReference>
<keyword evidence="3" id="KW-0805">Transcription regulation</keyword>
<dbReference type="Pfam" id="PF00126">
    <property type="entry name" value="HTH_1"/>
    <property type="match status" value="1"/>
</dbReference>
<name>A0A0R3N8J7_9BRAD</name>
<evidence type="ECO:0000256" key="2">
    <source>
        <dbReference type="ARBA" id="ARBA00009437"/>
    </source>
</evidence>
<keyword evidence="8" id="KW-1185">Reference proteome</keyword>
<dbReference type="Gene3D" id="3.40.190.290">
    <property type="match status" value="1"/>
</dbReference>
<keyword evidence="5" id="KW-0804">Transcription</keyword>